<evidence type="ECO:0000313" key="5">
    <source>
        <dbReference type="Proteomes" id="UP001626537"/>
    </source>
</evidence>
<reference evidence="4 5" key="1">
    <citation type="submission" date="2023-10" db="EMBL/GenBank/DDBJ databases">
        <title>Two novel species belonging to the OM43/NOR5 clade.</title>
        <authorList>
            <person name="Park M."/>
        </authorList>
    </citation>
    <scope>NUCLEOTIDE SEQUENCE [LARGE SCALE GENOMIC DNA]</scope>
    <source>
        <strain evidence="4 5">IMCC43200</strain>
    </source>
</reference>
<dbReference type="NCBIfam" id="NF000672">
    <property type="entry name" value="PRK00033.1-5"/>
    <property type="match status" value="1"/>
</dbReference>
<dbReference type="InterPro" id="IPR022935">
    <property type="entry name" value="ClpS"/>
</dbReference>
<dbReference type="PANTHER" id="PTHR33473">
    <property type="entry name" value="ATP-DEPENDENT CLP PROTEASE ADAPTER PROTEIN CLPS1, CHLOROPLASTIC"/>
    <property type="match status" value="1"/>
</dbReference>
<dbReference type="Proteomes" id="UP001626537">
    <property type="component" value="Chromosome"/>
</dbReference>
<dbReference type="EMBL" id="CP136864">
    <property type="protein sequence ID" value="WOJ94074.1"/>
    <property type="molecule type" value="Genomic_DNA"/>
</dbReference>
<dbReference type="GO" id="GO:0006508">
    <property type="term" value="P:proteolysis"/>
    <property type="evidence" value="ECO:0007669"/>
    <property type="project" value="UniProtKB-KW"/>
</dbReference>
<comment type="function">
    <text evidence="1">Involved in the modulation of the specificity of the ClpAP-mediated ATP-dependent protein degradation.</text>
</comment>
<evidence type="ECO:0000259" key="3">
    <source>
        <dbReference type="Pfam" id="PF02617"/>
    </source>
</evidence>
<comment type="subunit">
    <text evidence="1">Binds to the N-terminal domain of the chaperone ClpA.</text>
</comment>
<gene>
    <name evidence="1 4" type="primary">clpS</name>
    <name evidence="4" type="ORF">R0135_02630</name>
</gene>
<keyword evidence="4" id="KW-0645">Protease</keyword>
<keyword evidence="4" id="KW-0378">Hydrolase</keyword>
<dbReference type="Gene3D" id="3.30.1390.10">
    <property type="match status" value="1"/>
</dbReference>
<dbReference type="NCBIfam" id="NF000669">
    <property type="entry name" value="PRK00033.1-2"/>
    <property type="match status" value="1"/>
</dbReference>
<dbReference type="GO" id="GO:0008233">
    <property type="term" value="F:peptidase activity"/>
    <property type="evidence" value="ECO:0007669"/>
    <property type="project" value="UniProtKB-KW"/>
</dbReference>
<dbReference type="HAMAP" id="MF_00302">
    <property type="entry name" value="ClpS"/>
    <property type="match status" value="1"/>
</dbReference>
<evidence type="ECO:0000313" key="4">
    <source>
        <dbReference type="EMBL" id="WOJ94074.1"/>
    </source>
</evidence>
<dbReference type="PANTHER" id="PTHR33473:SF19">
    <property type="entry name" value="ATP-DEPENDENT CLP PROTEASE ADAPTER PROTEIN CLPS"/>
    <property type="match status" value="1"/>
</dbReference>
<evidence type="ECO:0000256" key="2">
    <source>
        <dbReference type="SAM" id="MobiDB-lite"/>
    </source>
</evidence>
<dbReference type="SUPFAM" id="SSF54736">
    <property type="entry name" value="ClpS-like"/>
    <property type="match status" value="1"/>
</dbReference>
<dbReference type="Pfam" id="PF02617">
    <property type="entry name" value="ClpS"/>
    <property type="match status" value="1"/>
</dbReference>
<organism evidence="4 5">
    <name type="scientific">Congregibacter variabilis</name>
    <dbReference type="NCBI Taxonomy" id="3081200"/>
    <lineage>
        <taxon>Bacteria</taxon>
        <taxon>Pseudomonadati</taxon>
        <taxon>Pseudomonadota</taxon>
        <taxon>Gammaproteobacteria</taxon>
        <taxon>Cellvibrionales</taxon>
        <taxon>Halieaceae</taxon>
        <taxon>Congregibacter</taxon>
    </lineage>
</organism>
<dbReference type="InterPro" id="IPR014719">
    <property type="entry name" value="Ribosomal_bL12_C/ClpS-like"/>
</dbReference>
<feature type="region of interest" description="Disordered" evidence="2">
    <location>
        <begin position="1"/>
        <end position="51"/>
    </location>
</feature>
<dbReference type="RefSeq" id="WP_407348714.1">
    <property type="nucleotide sequence ID" value="NZ_CP136864.1"/>
</dbReference>
<evidence type="ECO:0000256" key="1">
    <source>
        <dbReference type="HAMAP-Rule" id="MF_00302"/>
    </source>
</evidence>
<comment type="similarity">
    <text evidence="1">Belongs to the ClpS family.</text>
</comment>
<name>A0ABZ0I3I6_9GAMM</name>
<accession>A0ABZ0I3I6</accession>
<proteinExistence type="inferred from homology"/>
<feature type="domain" description="Adaptor protein ClpS core" evidence="3">
    <location>
        <begin position="56"/>
        <end position="135"/>
    </location>
</feature>
<protein>
    <recommendedName>
        <fullName evidence="1">ATP-dependent Clp protease adapter protein ClpS</fullName>
    </recommendedName>
</protein>
<keyword evidence="5" id="KW-1185">Reference proteome</keyword>
<dbReference type="InterPro" id="IPR003769">
    <property type="entry name" value="ClpS_core"/>
</dbReference>
<sequence length="141" mass="15824">MLRAPVPDPRILEPKAQKGPEQASRGGAWRLSSEDEEHGRDDDGGLALQEAKPKLKRPPLFKVVLLNDDYTPMEFVVEVLEVFFKMNREQATQVMLAVHTQGKGVCGIYTKDIAETKSAQVNQFARDHQHPLLCEIEASED</sequence>